<proteinExistence type="predicted"/>
<accession>A0AAD9BIY5</accession>
<comment type="caution">
    <text evidence="2">The sequence shown here is derived from an EMBL/GenBank/DDBJ whole genome shotgun (WGS) entry which is preliminary data.</text>
</comment>
<protein>
    <submittedName>
        <fullName evidence="2">Leucine-rich repeat and calponin like domain containing protein 2</fullName>
    </submittedName>
</protein>
<gene>
    <name evidence="2" type="ORF">KUDE01_023619</name>
</gene>
<dbReference type="EMBL" id="JASDAP010000023">
    <property type="protein sequence ID" value="KAK1882839.1"/>
    <property type="molecule type" value="Genomic_DNA"/>
</dbReference>
<name>A0AAD9BIY5_DISEL</name>
<dbReference type="AlphaFoldDB" id="A0AAD9BIY5"/>
<evidence type="ECO:0000256" key="1">
    <source>
        <dbReference type="SAM" id="MobiDB-lite"/>
    </source>
</evidence>
<feature type="region of interest" description="Disordered" evidence="1">
    <location>
        <begin position="1"/>
        <end position="43"/>
    </location>
</feature>
<feature type="compositionally biased region" description="Polar residues" evidence="1">
    <location>
        <begin position="13"/>
        <end position="30"/>
    </location>
</feature>
<dbReference type="Proteomes" id="UP001228049">
    <property type="component" value="Unassembled WGS sequence"/>
</dbReference>
<evidence type="ECO:0000313" key="3">
    <source>
        <dbReference type="Proteomes" id="UP001228049"/>
    </source>
</evidence>
<evidence type="ECO:0000313" key="2">
    <source>
        <dbReference type="EMBL" id="KAK1882839.1"/>
    </source>
</evidence>
<reference evidence="2" key="1">
    <citation type="submission" date="2023-04" db="EMBL/GenBank/DDBJ databases">
        <title>Chromosome-level genome of Chaenocephalus aceratus.</title>
        <authorList>
            <person name="Park H."/>
        </authorList>
    </citation>
    <scope>NUCLEOTIDE SEQUENCE</scope>
    <source>
        <strain evidence="2">DE</strain>
        <tissue evidence="2">Muscle</tissue>
    </source>
</reference>
<organism evidence="2 3">
    <name type="scientific">Dissostichus eleginoides</name>
    <name type="common">Patagonian toothfish</name>
    <name type="synonym">Dissostichus amissus</name>
    <dbReference type="NCBI Taxonomy" id="100907"/>
    <lineage>
        <taxon>Eukaryota</taxon>
        <taxon>Metazoa</taxon>
        <taxon>Chordata</taxon>
        <taxon>Craniata</taxon>
        <taxon>Vertebrata</taxon>
        <taxon>Euteleostomi</taxon>
        <taxon>Actinopterygii</taxon>
        <taxon>Neopterygii</taxon>
        <taxon>Teleostei</taxon>
        <taxon>Neoteleostei</taxon>
        <taxon>Acanthomorphata</taxon>
        <taxon>Eupercaria</taxon>
        <taxon>Perciformes</taxon>
        <taxon>Notothenioidei</taxon>
        <taxon>Nototheniidae</taxon>
        <taxon>Dissostichus</taxon>
    </lineage>
</organism>
<sequence>MASSQGGVGAVTALQSHHYSSGPPWTSGFSQHQHQQQHHTARSLDRALEDAVCSGILNLSGRKLREYPGMSHDLTDTTQAGGLLCRHGLQEPTSQCAS</sequence>
<keyword evidence="3" id="KW-1185">Reference proteome</keyword>